<dbReference type="AlphaFoldDB" id="A0A8H6VPN8"/>
<reference evidence="3" key="1">
    <citation type="submission" date="2020-04" db="EMBL/GenBank/DDBJ databases">
        <title>Draft genome resource of the tomato pathogen Pseudocercospora fuligena.</title>
        <authorList>
            <person name="Zaccaron A."/>
        </authorList>
    </citation>
    <scope>NUCLEOTIDE SEQUENCE</scope>
    <source>
        <strain evidence="3">PF001</strain>
    </source>
</reference>
<evidence type="ECO:0000256" key="2">
    <source>
        <dbReference type="SAM" id="MobiDB-lite"/>
    </source>
</evidence>
<feature type="region of interest" description="Disordered" evidence="2">
    <location>
        <begin position="1"/>
        <end position="40"/>
    </location>
</feature>
<feature type="coiled-coil region" evidence="1">
    <location>
        <begin position="55"/>
        <end position="240"/>
    </location>
</feature>
<keyword evidence="1" id="KW-0175">Coiled coil</keyword>
<sequence>MDSPPETESGHISKKRKTQEHPDHEDSSDELPTDPSIAQAHDLTQSFHLLVTNLNEQIKAEKAKVLAQAAELLAKDQQISSLEEQRDGLQRSIDEDVTGETTTLLNEQLDQEKQKNAEITKRLAELARVESAKSGLEEKVEQLMKDKEELQRLALEHEETLKTTKARLVKRASSLRNEMAAMKTQHEEELIQIEQKWEQVIETRIRNSIWAAENQAEKRIEKAENKARKEIIEANTAARKSAQKARKYENVFNAARPLVRCDSNRDWPAFGQNMKKLSDAVKERNLMTDVSGP</sequence>
<dbReference type="OrthoDB" id="10459414at2759"/>
<evidence type="ECO:0000313" key="4">
    <source>
        <dbReference type="Proteomes" id="UP000660729"/>
    </source>
</evidence>
<dbReference type="EMBL" id="JABCIY010000004">
    <property type="protein sequence ID" value="KAF7197952.1"/>
    <property type="molecule type" value="Genomic_DNA"/>
</dbReference>
<protein>
    <submittedName>
        <fullName evidence="3">Uncharacterized protein</fullName>
    </submittedName>
</protein>
<evidence type="ECO:0000256" key="1">
    <source>
        <dbReference type="SAM" id="Coils"/>
    </source>
</evidence>
<dbReference type="Proteomes" id="UP000660729">
    <property type="component" value="Unassembled WGS sequence"/>
</dbReference>
<accession>A0A8H6VPN8</accession>
<keyword evidence="4" id="KW-1185">Reference proteome</keyword>
<comment type="caution">
    <text evidence="3">The sequence shown here is derived from an EMBL/GenBank/DDBJ whole genome shotgun (WGS) entry which is preliminary data.</text>
</comment>
<gene>
    <name evidence="3" type="ORF">HII31_00666</name>
</gene>
<name>A0A8H6VPN8_9PEZI</name>
<evidence type="ECO:0000313" key="3">
    <source>
        <dbReference type="EMBL" id="KAF7197952.1"/>
    </source>
</evidence>
<organism evidence="3 4">
    <name type="scientific">Pseudocercospora fuligena</name>
    <dbReference type="NCBI Taxonomy" id="685502"/>
    <lineage>
        <taxon>Eukaryota</taxon>
        <taxon>Fungi</taxon>
        <taxon>Dikarya</taxon>
        <taxon>Ascomycota</taxon>
        <taxon>Pezizomycotina</taxon>
        <taxon>Dothideomycetes</taxon>
        <taxon>Dothideomycetidae</taxon>
        <taxon>Mycosphaerellales</taxon>
        <taxon>Mycosphaerellaceae</taxon>
        <taxon>Pseudocercospora</taxon>
    </lineage>
</organism>
<proteinExistence type="predicted"/>